<proteinExistence type="predicted"/>
<feature type="region of interest" description="Disordered" evidence="1">
    <location>
        <begin position="27"/>
        <end position="51"/>
    </location>
</feature>
<evidence type="ECO:0000256" key="1">
    <source>
        <dbReference type="SAM" id="MobiDB-lite"/>
    </source>
</evidence>
<protein>
    <submittedName>
        <fullName evidence="2">Uncharacterized protein</fullName>
    </submittedName>
</protein>
<reference evidence="2" key="3">
    <citation type="submission" date="2025-09" db="UniProtKB">
        <authorList>
            <consortium name="Ensembl"/>
        </authorList>
    </citation>
    <scope>IDENTIFICATION</scope>
    <source>
        <strain evidence="2">Glennie</strain>
    </source>
</reference>
<dbReference type="Proteomes" id="UP000002279">
    <property type="component" value="Chromosome 18"/>
</dbReference>
<feature type="compositionally biased region" description="Basic and acidic residues" evidence="1">
    <location>
        <begin position="194"/>
        <end position="203"/>
    </location>
</feature>
<dbReference type="AlphaFoldDB" id="A0A6I8P2G3"/>
<dbReference type="InterPro" id="IPR039284">
    <property type="entry name" value="CCDC159/163"/>
</dbReference>
<accession>A0A6I8P2G3</accession>
<evidence type="ECO:0000313" key="3">
    <source>
        <dbReference type="Proteomes" id="UP000002279"/>
    </source>
</evidence>
<feature type="region of interest" description="Disordered" evidence="1">
    <location>
        <begin position="168"/>
        <end position="228"/>
    </location>
</feature>
<dbReference type="Ensembl" id="ENSOANT00000069944.1">
    <property type="protein sequence ID" value="ENSOANP00000046684.1"/>
    <property type="gene ID" value="ENSOANG00000041792.1"/>
</dbReference>
<evidence type="ECO:0000313" key="2">
    <source>
        <dbReference type="Ensembl" id="ENSOANP00000046684.1"/>
    </source>
</evidence>
<sequence length="302" mass="33338">MSWAERLDSLLSATDDSMARIKQRLCPSGTNTWGHQSGDPLPSRTPRPHSDVSCCRTVRDEVAALKGQLQAQAQVMTSLSQAVRELIQEKEHQRHRICGLEEQLGWLQGILTRAVSLERRVEGLSGELQGLREQVRGGPGDVGPGEASLAAHLGQKWQDRIVSSALLGPPPRTTAVPSDRTLYETGRWDPGSRLLRDQLDHRPGTVLSRSSESTAAGPEWSQSQKGLDRTVELARTEMEVARRELDHIRCCPGRAGGGRSVGRQSEPSWDCKPVVSRECVRFLLYWTLPSTQYSAPHTVSAQ</sequence>
<gene>
    <name evidence="2" type="primary">LOC103170038</name>
</gene>
<reference evidence="2 3" key="1">
    <citation type="journal article" date="2008" name="Nature">
        <title>Genome analysis of the platypus reveals unique signatures of evolution.</title>
        <authorList>
            <person name="Warren W.C."/>
            <person name="Hillier L.W."/>
            <person name="Marshall Graves J.A."/>
            <person name="Birney E."/>
            <person name="Ponting C.P."/>
            <person name="Grutzner F."/>
            <person name="Belov K."/>
            <person name="Miller W."/>
            <person name="Clarke L."/>
            <person name="Chinwalla A.T."/>
            <person name="Yang S.P."/>
            <person name="Heger A."/>
            <person name="Locke D.P."/>
            <person name="Miethke P."/>
            <person name="Waters P.D."/>
            <person name="Veyrunes F."/>
            <person name="Fulton L."/>
            <person name="Fulton B."/>
            <person name="Graves T."/>
            <person name="Wallis J."/>
            <person name="Puente X.S."/>
            <person name="Lopez-Otin C."/>
            <person name="Ordonez G.R."/>
            <person name="Eichler E.E."/>
            <person name="Chen L."/>
            <person name="Cheng Z."/>
            <person name="Deakin J.E."/>
            <person name="Alsop A."/>
            <person name="Thompson K."/>
            <person name="Kirby P."/>
            <person name="Papenfuss A.T."/>
            <person name="Wakefield M.J."/>
            <person name="Olender T."/>
            <person name="Lancet D."/>
            <person name="Huttley G.A."/>
            <person name="Smit A.F."/>
            <person name="Pask A."/>
            <person name="Temple-Smith P."/>
            <person name="Batzer M.A."/>
            <person name="Walker J.A."/>
            <person name="Konkel M.K."/>
            <person name="Harris R.S."/>
            <person name="Whittington C.M."/>
            <person name="Wong E.S."/>
            <person name="Gemmell N.J."/>
            <person name="Buschiazzo E."/>
            <person name="Vargas Jentzsch I.M."/>
            <person name="Merkel A."/>
            <person name="Schmitz J."/>
            <person name="Zemann A."/>
            <person name="Churakov G."/>
            <person name="Kriegs J.O."/>
            <person name="Brosius J."/>
            <person name="Murchison E.P."/>
            <person name="Sachidanandam R."/>
            <person name="Smith C."/>
            <person name="Hannon G.J."/>
            <person name="Tsend-Ayush E."/>
            <person name="McMillan D."/>
            <person name="Attenborough R."/>
            <person name="Rens W."/>
            <person name="Ferguson-Smith M."/>
            <person name="Lefevre C.M."/>
            <person name="Sharp J.A."/>
            <person name="Nicholas K.R."/>
            <person name="Ray D.A."/>
            <person name="Kube M."/>
            <person name="Reinhardt R."/>
            <person name="Pringle T.H."/>
            <person name="Taylor J."/>
            <person name="Jones R.C."/>
            <person name="Nixon B."/>
            <person name="Dacheux J.L."/>
            <person name="Niwa H."/>
            <person name="Sekita Y."/>
            <person name="Huang X."/>
            <person name="Stark A."/>
            <person name="Kheradpour P."/>
            <person name="Kellis M."/>
            <person name="Flicek P."/>
            <person name="Chen Y."/>
            <person name="Webber C."/>
            <person name="Hardison R."/>
            <person name="Nelson J."/>
            <person name="Hallsworth-Pepin K."/>
            <person name="Delehaunty K."/>
            <person name="Markovic C."/>
            <person name="Minx P."/>
            <person name="Feng Y."/>
            <person name="Kremitzki C."/>
            <person name="Mitreva M."/>
            <person name="Glasscock J."/>
            <person name="Wylie T."/>
            <person name="Wohldmann P."/>
            <person name="Thiru P."/>
            <person name="Nhan M.N."/>
            <person name="Pohl C.S."/>
            <person name="Smith S.M."/>
            <person name="Hou S."/>
            <person name="Nefedov M."/>
            <person name="de Jong P.J."/>
            <person name="Renfree M.B."/>
            <person name="Mardis E.R."/>
            <person name="Wilson R.K."/>
        </authorList>
    </citation>
    <scope>NUCLEOTIDE SEQUENCE [LARGE SCALE GENOMIC DNA]</scope>
    <source>
        <strain evidence="2 3">Glennie</strain>
    </source>
</reference>
<reference evidence="2" key="2">
    <citation type="submission" date="2025-08" db="UniProtKB">
        <authorList>
            <consortium name="Ensembl"/>
        </authorList>
    </citation>
    <scope>IDENTIFICATION</scope>
    <source>
        <strain evidence="2">Glennie</strain>
    </source>
</reference>
<keyword evidence="3" id="KW-1185">Reference proteome</keyword>
<dbReference type="PANTHER" id="PTHR34533">
    <property type="entry name" value="TRANSMEMBRANE PROTEIN CCDC163"/>
    <property type="match status" value="1"/>
</dbReference>
<organism evidence="2 3">
    <name type="scientific">Ornithorhynchus anatinus</name>
    <name type="common">Duckbill platypus</name>
    <dbReference type="NCBI Taxonomy" id="9258"/>
    <lineage>
        <taxon>Eukaryota</taxon>
        <taxon>Metazoa</taxon>
        <taxon>Chordata</taxon>
        <taxon>Craniata</taxon>
        <taxon>Vertebrata</taxon>
        <taxon>Euteleostomi</taxon>
        <taxon>Mammalia</taxon>
        <taxon>Monotremata</taxon>
        <taxon>Ornithorhynchidae</taxon>
        <taxon>Ornithorhynchus</taxon>
    </lineage>
</organism>
<name>A0A6I8P2G3_ORNAN</name>
<dbReference type="PANTHER" id="PTHR34533:SF2">
    <property type="entry name" value="COILED-COIL DOMAIN CONTAINING 163"/>
    <property type="match status" value="1"/>
</dbReference>
<feature type="compositionally biased region" description="Polar residues" evidence="1">
    <location>
        <begin position="207"/>
        <end position="225"/>
    </location>
</feature>
<dbReference type="Bgee" id="ENSOANG00000041792">
    <property type="expression patterns" value="Expressed in fibroblast and 6 other cell types or tissues"/>
</dbReference>